<protein>
    <submittedName>
        <fullName evidence="2">Uncharacterized protein</fullName>
    </submittedName>
</protein>
<feature type="transmembrane region" description="Helical" evidence="1">
    <location>
        <begin position="81"/>
        <end position="103"/>
    </location>
</feature>
<keyword evidence="1" id="KW-0812">Transmembrane</keyword>
<feature type="transmembrane region" description="Helical" evidence="1">
    <location>
        <begin position="18"/>
        <end position="39"/>
    </location>
</feature>
<dbReference type="Proteomes" id="UP000285970">
    <property type="component" value="Unassembled WGS sequence"/>
</dbReference>
<accession>A0A3S3KVE4</accession>
<gene>
    <name evidence="2" type="ORF">D8Y23_13210</name>
</gene>
<name>A0A3S3KVE4_9MICO</name>
<proteinExistence type="predicted"/>
<keyword evidence="1" id="KW-0472">Membrane</keyword>
<keyword evidence="1" id="KW-1133">Transmembrane helix</keyword>
<evidence type="ECO:0000313" key="3">
    <source>
        <dbReference type="Proteomes" id="UP000285970"/>
    </source>
</evidence>
<evidence type="ECO:0000313" key="2">
    <source>
        <dbReference type="EMBL" id="RWR16567.1"/>
    </source>
</evidence>
<dbReference type="EMBL" id="RBZY01000053">
    <property type="protein sequence ID" value="RWR16567.1"/>
    <property type="molecule type" value="Genomic_DNA"/>
</dbReference>
<comment type="caution">
    <text evidence="2">The sequence shown here is derived from an EMBL/GenBank/DDBJ whole genome shotgun (WGS) entry which is preliminary data.</text>
</comment>
<organism evidence="2 3">
    <name type="scientific">Microbacterium enclense</name>
    <dbReference type="NCBI Taxonomy" id="993073"/>
    <lineage>
        <taxon>Bacteria</taxon>
        <taxon>Bacillati</taxon>
        <taxon>Actinomycetota</taxon>
        <taxon>Actinomycetes</taxon>
        <taxon>Micrococcales</taxon>
        <taxon>Microbacteriaceae</taxon>
        <taxon>Microbacterium</taxon>
    </lineage>
</organism>
<sequence length="144" mass="14818">MYTDAHARRSALAKEHGAITRLITIIALGALLLLGVVALNHGDNAPVSGVVATASDTAPHDPAAPVATSIVEASVYDVSPGMALCVLGVVCGFVLYLVVHLLVRRGPAGITLVWRALPPSLIHPVSGRPEGHALTIAQLGISRT</sequence>
<dbReference type="RefSeq" id="WP_076677865.1">
    <property type="nucleotide sequence ID" value="NZ_CBDRLV010000010.1"/>
</dbReference>
<dbReference type="AlphaFoldDB" id="A0A3S3KVE4"/>
<dbReference type="OrthoDB" id="5082666at2"/>
<evidence type="ECO:0000256" key="1">
    <source>
        <dbReference type="SAM" id="Phobius"/>
    </source>
</evidence>
<reference evidence="2 3" key="1">
    <citation type="journal article" date="2018" name="Front. Microbiol.">
        <title>Novel Insights Into Bacterial Dimethylsulfoniopropionate Catabolism in the East China Sea.</title>
        <authorList>
            <person name="Liu J."/>
            <person name="Liu J."/>
            <person name="Zhang S.H."/>
            <person name="Liang J."/>
            <person name="Lin H."/>
            <person name="Song D."/>
            <person name="Yang G.P."/>
            <person name="Todd J.D."/>
            <person name="Zhang X.H."/>
        </authorList>
    </citation>
    <scope>NUCLEOTIDE SEQUENCE [LARGE SCALE GENOMIC DNA]</scope>
    <source>
        <strain evidence="2 3">ZYFD042</strain>
    </source>
</reference>